<gene>
    <name evidence="2" type="ORF">ABUE30_17830</name>
</gene>
<dbReference type="EMBL" id="JBEQCT010000012">
    <property type="protein sequence ID" value="MFM2486894.1"/>
    <property type="molecule type" value="Genomic_DNA"/>
</dbReference>
<comment type="caution">
    <text evidence="2">The sequence shown here is derived from an EMBL/GenBank/DDBJ whole genome shotgun (WGS) entry which is preliminary data.</text>
</comment>
<dbReference type="Gene3D" id="3.30.70.790">
    <property type="entry name" value="UreE, C-terminal domain"/>
    <property type="match status" value="1"/>
</dbReference>
<evidence type="ECO:0000313" key="3">
    <source>
        <dbReference type="Proteomes" id="UP001629953"/>
    </source>
</evidence>
<keyword evidence="3" id="KW-1185">Reference proteome</keyword>
<proteinExistence type="predicted"/>
<evidence type="ECO:0000313" key="2">
    <source>
        <dbReference type="EMBL" id="MFM2486894.1"/>
    </source>
</evidence>
<dbReference type="Pfam" id="PF09413">
    <property type="entry name" value="DUF2007"/>
    <property type="match status" value="1"/>
</dbReference>
<sequence>MVEVGCYNFAHEAYIAKASLAASGIDSVIVDEHLVGMMHTLGAVRLWVDESDLQSATEVLQTDFSDDKVN</sequence>
<name>A0ABW9GC81_9GAMM</name>
<dbReference type="Proteomes" id="UP001629953">
    <property type="component" value="Unassembled WGS sequence"/>
</dbReference>
<dbReference type="SUPFAM" id="SSF54913">
    <property type="entry name" value="GlnB-like"/>
    <property type="match status" value="1"/>
</dbReference>
<protein>
    <submittedName>
        <fullName evidence="2">DUF2007 domain-containing protein</fullName>
    </submittedName>
</protein>
<organism evidence="2 3">
    <name type="scientific">Celerinatantimonas yamalensis</name>
    <dbReference type="NCBI Taxonomy" id="559956"/>
    <lineage>
        <taxon>Bacteria</taxon>
        <taxon>Pseudomonadati</taxon>
        <taxon>Pseudomonadota</taxon>
        <taxon>Gammaproteobacteria</taxon>
        <taxon>Celerinatantimonadaceae</taxon>
        <taxon>Celerinatantimonas</taxon>
    </lineage>
</organism>
<dbReference type="InterPro" id="IPR018551">
    <property type="entry name" value="DUF2007"/>
</dbReference>
<evidence type="ECO:0000259" key="1">
    <source>
        <dbReference type="Pfam" id="PF09413"/>
    </source>
</evidence>
<reference evidence="2 3" key="1">
    <citation type="journal article" date="2013" name="Int. J. Syst. Evol. Microbiol.">
        <title>Celerinatantimonas yamalensis sp. nov., a cold-adapted diazotrophic bacterium from a cold permafrost brine.</title>
        <authorList>
            <person name="Shcherbakova V."/>
            <person name="Chuvilskaya N."/>
            <person name="Rivkina E."/>
            <person name="Demidov N."/>
            <person name="Uchaeva V."/>
            <person name="Suetin S."/>
            <person name="Suzina N."/>
            <person name="Gilichinsky D."/>
        </authorList>
    </citation>
    <scope>NUCLEOTIDE SEQUENCE [LARGE SCALE GENOMIC DNA]</scope>
    <source>
        <strain evidence="2 3">C7</strain>
    </source>
</reference>
<feature type="domain" description="DUF2007" evidence="1">
    <location>
        <begin position="11"/>
        <end position="61"/>
    </location>
</feature>
<dbReference type="RefSeq" id="WP_408625193.1">
    <property type="nucleotide sequence ID" value="NZ_JBEQCT010000012.1"/>
</dbReference>
<accession>A0ABW9GC81</accession>
<dbReference type="InterPro" id="IPR011322">
    <property type="entry name" value="N-reg_PII-like_a/b"/>
</dbReference>